<name>A0A0H2XL56_ECOK1</name>
<gene>
    <name evidence="1" type="primary">cba</name>
    <name evidence="1" type="ORF">APECO1_O1CoBM120</name>
</gene>
<reference evidence="1 2" key="1">
    <citation type="journal article" date="2006" name="J. Bacteriol.">
        <title>Complete DNA sequence of a ColBM plasmid from avian pathogenic Escherichia coli suggests that it evolved from closely related ColV virulence plasmids.</title>
        <authorList>
            <person name="Johnson T.J."/>
            <person name="Johnson S.J."/>
            <person name="Nolan L.K."/>
        </authorList>
    </citation>
    <scope>NUCLEOTIDE SEQUENCE [LARGE SCALE GENOMIC DNA]</scope>
    <source>
        <strain evidence="1">APEC O1</strain>
        <plasmid evidence="2">pAPEC-O1-ColBM</plasmid>
    </source>
</reference>
<dbReference type="EMBL" id="DQ381420">
    <property type="protein sequence ID" value="ABD51691.1"/>
    <property type="molecule type" value="Genomic_DNA"/>
</dbReference>
<dbReference type="Proteomes" id="UP000008216">
    <property type="component" value="Plasmid pAPEC-O1-ColBM"/>
</dbReference>
<organism evidence="1 2">
    <name type="scientific">Escherichia coli O1:K1 / APEC</name>
    <dbReference type="NCBI Taxonomy" id="405955"/>
    <lineage>
        <taxon>Bacteria</taxon>
        <taxon>Pseudomonadati</taxon>
        <taxon>Pseudomonadota</taxon>
        <taxon>Gammaproteobacteria</taxon>
        <taxon>Enterobacterales</taxon>
        <taxon>Enterobacteriaceae</taxon>
        <taxon>Escherichia</taxon>
    </lineage>
</organism>
<dbReference type="KEGG" id="ecv:APECO1_O1CoBM120"/>
<evidence type="ECO:0000313" key="2">
    <source>
        <dbReference type="Proteomes" id="UP000008216"/>
    </source>
</evidence>
<accession>A0A0H2XL56</accession>
<evidence type="ECO:0000313" key="1">
    <source>
        <dbReference type="EMBL" id="ABD51691.1"/>
    </source>
</evidence>
<proteinExistence type="predicted"/>
<geneLocation type="plasmid" evidence="1 2">
    <name>pAPEC-O1-ColBM</name>
</geneLocation>
<sequence>MIQLINKFIIDKCTNSTCNNYANKTNNCGRKTKGYKGRA</sequence>
<dbReference type="HOGENOM" id="CLU_3308713_0_0_6"/>
<dbReference type="AlphaFoldDB" id="A0A0H2XL56"/>
<keyword evidence="1" id="KW-0614">Plasmid</keyword>
<keyword evidence="2" id="KW-1185">Reference proteome</keyword>
<protein>
    <submittedName>
        <fullName evidence="1">Cba</fullName>
    </submittedName>
</protein>